<evidence type="ECO:0000313" key="1">
    <source>
        <dbReference type="EMBL" id="KIO26424.1"/>
    </source>
</evidence>
<dbReference type="HOGENOM" id="CLU_2591555_0_0_1"/>
<reference evidence="1 2" key="1">
    <citation type="submission" date="2014-04" db="EMBL/GenBank/DDBJ databases">
        <authorList>
            <consortium name="DOE Joint Genome Institute"/>
            <person name="Kuo A."/>
            <person name="Girlanda M."/>
            <person name="Perotto S."/>
            <person name="Kohler A."/>
            <person name="Nagy L.G."/>
            <person name="Floudas D."/>
            <person name="Copeland A."/>
            <person name="Barry K.W."/>
            <person name="Cichocki N."/>
            <person name="Veneault-Fourrey C."/>
            <person name="LaButti K."/>
            <person name="Lindquist E.A."/>
            <person name="Lipzen A."/>
            <person name="Lundell T."/>
            <person name="Morin E."/>
            <person name="Murat C."/>
            <person name="Sun H."/>
            <person name="Tunlid A."/>
            <person name="Henrissat B."/>
            <person name="Grigoriev I.V."/>
            <person name="Hibbett D.S."/>
            <person name="Martin F."/>
            <person name="Nordberg H.P."/>
            <person name="Cantor M.N."/>
            <person name="Hua S.X."/>
        </authorList>
    </citation>
    <scope>NUCLEOTIDE SEQUENCE [LARGE SCALE GENOMIC DNA]</scope>
    <source>
        <strain evidence="1 2">MUT 4182</strain>
    </source>
</reference>
<keyword evidence="2" id="KW-1185">Reference proteome</keyword>
<accession>A0A0C3QJM8</accession>
<proteinExistence type="predicted"/>
<dbReference type="AlphaFoldDB" id="A0A0C3QJM8"/>
<organism evidence="1 2">
    <name type="scientific">Tulasnella calospora MUT 4182</name>
    <dbReference type="NCBI Taxonomy" id="1051891"/>
    <lineage>
        <taxon>Eukaryota</taxon>
        <taxon>Fungi</taxon>
        <taxon>Dikarya</taxon>
        <taxon>Basidiomycota</taxon>
        <taxon>Agaricomycotina</taxon>
        <taxon>Agaricomycetes</taxon>
        <taxon>Cantharellales</taxon>
        <taxon>Tulasnellaceae</taxon>
        <taxon>Tulasnella</taxon>
    </lineage>
</organism>
<sequence>MAARRVQLIRSPASFDHALRHLTSVTPILKRDTKRRSIPERRQDSQLAGTVNFAACYTSIYYQDLRASPPPPPDSVFQTH</sequence>
<gene>
    <name evidence="1" type="ORF">M407DRAFT_201123</name>
</gene>
<protein>
    <submittedName>
        <fullName evidence="1">Uncharacterized protein</fullName>
    </submittedName>
</protein>
<evidence type="ECO:0000313" key="2">
    <source>
        <dbReference type="Proteomes" id="UP000054248"/>
    </source>
</evidence>
<name>A0A0C3QJM8_9AGAM</name>
<reference evidence="2" key="2">
    <citation type="submission" date="2015-01" db="EMBL/GenBank/DDBJ databases">
        <title>Evolutionary Origins and Diversification of the Mycorrhizal Mutualists.</title>
        <authorList>
            <consortium name="DOE Joint Genome Institute"/>
            <consortium name="Mycorrhizal Genomics Consortium"/>
            <person name="Kohler A."/>
            <person name="Kuo A."/>
            <person name="Nagy L.G."/>
            <person name="Floudas D."/>
            <person name="Copeland A."/>
            <person name="Barry K.W."/>
            <person name="Cichocki N."/>
            <person name="Veneault-Fourrey C."/>
            <person name="LaButti K."/>
            <person name="Lindquist E.A."/>
            <person name="Lipzen A."/>
            <person name="Lundell T."/>
            <person name="Morin E."/>
            <person name="Murat C."/>
            <person name="Riley R."/>
            <person name="Ohm R."/>
            <person name="Sun H."/>
            <person name="Tunlid A."/>
            <person name="Henrissat B."/>
            <person name="Grigoriev I.V."/>
            <person name="Hibbett D.S."/>
            <person name="Martin F."/>
        </authorList>
    </citation>
    <scope>NUCLEOTIDE SEQUENCE [LARGE SCALE GENOMIC DNA]</scope>
    <source>
        <strain evidence="2">MUT 4182</strain>
    </source>
</reference>
<dbReference type="Proteomes" id="UP000054248">
    <property type="component" value="Unassembled WGS sequence"/>
</dbReference>
<dbReference type="EMBL" id="KN823024">
    <property type="protein sequence ID" value="KIO26424.1"/>
    <property type="molecule type" value="Genomic_DNA"/>
</dbReference>